<dbReference type="PROSITE" id="PS00028">
    <property type="entry name" value="ZINC_FINGER_C2H2_1"/>
    <property type="match status" value="2"/>
</dbReference>
<dbReference type="Proteomes" id="UP000837857">
    <property type="component" value="Chromosome 29"/>
</dbReference>
<feature type="domain" description="C2H2-type" evidence="2">
    <location>
        <begin position="79"/>
        <end position="102"/>
    </location>
</feature>
<dbReference type="EMBL" id="OW152841">
    <property type="protein sequence ID" value="CAH2062461.1"/>
    <property type="molecule type" value="Genomic_DNA"/>
</dbReference>
<keyword evidence="1" id="KW-0863">Zinc-finger</keyword>
<dbReference type="InterPro" id="IPR013087">
    <property type="entry name" value="Znf_C2H2_type"/>
</dbReference>
<evidence type="ECO:0000256" key="1">
    <source>
        <dbReference type="PROSITE-ProRule" id="PRU00042"/>
    </source>
</evidence>
<evidence type="ECO:0000313" key="4">
    <source>
        <dbReference type="Proteomes" id="UP000837857"/>
    </source>
</evidence>
<keyword evidence="1" id="KW-0479">Metal-binding</keyword>
<evidence type="ECO:0000259" key="2">
    <source>
        <dbReference type="PROSITE" id="PS50157"/>
    </source>
</evidence>
<dbReference type="SMART" id="SM00355">
    <property type="entry name" value="ZnF_C2H2"/>
    <property type="match status" value="3"/>
</dbReference>
<gene>
    <name evidence="3" type="ORF">IPOD504_LOCUS12001</name>
</gene>
<keyword evidence="1" id="KW-0862">Zinc</keyword>
<reference evidence="3" key="1">
    <citation type="submission" date="2022-03" db="EMBL/GenBank/DDBJ databases">
        <authorList>
            <person name="Martin H S."/>
        </authorList>
    </citation>
    <scope>NUCLEOTIDE SEQUENCE</scope>
</reference>
<protein>
    <recommendedName>
        <fullName evidence="2">C2H2-type domain-containing protein</fullName>
    </recommendedName>
</protein>
<sequence length="340" mass="38941">MAERRMRFNGRHDSFSSEDELPLKYCLGNRSNGSNSYASLCRREVVGCEFCDQISKSRYQSLIHNAAHIIIPLLNLKVVFCEECRACFTSTTDLQRHSLRAHPPLSRAAELERETRPRVRLKSRLHFEEEPIKPELIDLTDDCTLSLEPVEELAPSLKSGSGLGSAHNNRIGVGPRGWGFKGEPLYVSVHYDELRRPSQVHCRHCKQKFKDRFDLCVHQASHLVVLRRPAPRCSKRMSLARPPTPPGLPLSSERLLRLCDLCCGFLRSHTRRRYVRVGAVSRPGERAPCADCARQFFELNLVARRQTVSAYGARGRRRRLTNDQRLRNIRHRLKAANKLS</sequence>
<organism evidence="3 4">
    <name type="scientific">Iphiclides podalirius</name>
    <name type="common">scarce swallowtail</name>
    <dbReference type="NCBI Taxonomy" id="110791"/>
    <lineage>
        <taxon>Eukaryota</taxon>
        <taxon>Metazoa</taxon>
        <taxon>Ecdysozoa</taxon>
        <taxon>Arthropoda</taxon>
        <taxon>Hexapoda</taxon>
        <taxon>Insecta</taxon>
        <taxon>Pterygota</taxon>
        <taxon>Neoptera</taxon>
        <taxon>Endopterygota</taxon>
        <taxon>Lepidoptera</taxon>
        <taxon>Glossata</taxon>
        <taxon>Ditrysia</taxon>
        <taxon>Papilionoidea</taxon>
        <taxon>Papilionidae</taxon>
        <taxon>Papilioninae</taxon>
        <taxon>Iphiclides</taxon>
    </lineage>
</organism>
<evidence type="ECO:0000313" key="3">
    <source>
        <dbReference type="EMBL" id="CAH2062461.1"/>
    </source>
</evidence>
<proteinExistence type="predicted"/>
<name>A0ABN8INZ5_9NEOP</name>
<accession>A0ABN8INZ5</accession>
<feature type="non-terminal residue" evidence="3">
    <location>
        <position position="1"/>
    </location>
</feature>
<dbReference type="PROSITE" id="PS50157">
    <property type="entry name" value="ZINC_FINGER_C2H2_2"/>
    <property type="match status" value="1"/>
</dbReference>
<keyword evidence="4" id="KW-1185">Reference proteome</keyword>